<dbReference type="SUPFAM" id="SSF51735">
    <property type="entry name" value="NAD(P)-binding Rossmann-fold domains"/>
    <property type="match status" value="1"/>
</dbReference>
<dbReference type="PANTHER" id="PTHR43245">
    <property type="entry name" value="BIFUNCTIONAL POLYMYXIN RESISTANCE PROTEIN ARNA"/>
    <property type="match status" value="1"/>
</dbReference>
<dbReference type="InterPro" id="IPR050177">
    <property type="entry name" value="Lipid_A_modif_metabolic_enz"/>
</dbReference>
<accession>A0A1V2IC04</accession>
<evidence type="ECO:0000259" key="1">
    <source>
        <dbReference type="Pfam" id="PF01370"/>
    </source>
</evidence>
<protein>
    <submittedName>
        <fullName evidence="2">Epimerase</fullName>
    </submittedName>
</protein>
<feature type="domain" description="NAD-dependent epimerase/dehydratase" evidence="1">
    <location>
        <begin position="2"/>
        <end position="219"/>
    </location>
</feature>
<dbReference type="Proteomes" id="UP000188929">
    <property type="component" value="Unassembled WGS sequence"/>
</dbReference>
<sequence>MVLTGGGGFLGGHVRAALAGRGVVLLGRRQPEVLGPRERFACVDLAAGALVTHRVEALDMPADTALCHLAHNFGDPEQAVAMSLNLLSAVNTCPRITRVTLISTVSVYGPGHRGLVDETTACRPRSAYARAKLAAEQPWLTELRADCELVVLRMGSVISARRPPSYQPIFDALRRPVRAAALGSLRRGTPVSYVTADNAAAAVQFALDTPLAARRAVFNVVDDPGRADPALARANVDYAAMQDAVRRLAGLPALWRLPLPAAAVDGAARVLGRPRPGQWYSSAALRAAGFAAPCALADEIARIVDGQFPDRARAGGIGAGGDVDIAPGGGAPCGC</sequence>
<comment type="caution">
    <text evidence="2">The sequence shown here is derived from an EMBL/GenBank/DDBJ whole genome shotgun (WGS) entry which is preliminary data.</text>
</comment>
<proteinExistence type="predicted"/>
<dbReference type="InterPro" id="IPR001509">
    <property type="entry name" value="Epimerase_deHydtase"/>
</dbReference>
<reference evidence="3" key="1">
    <citation type="submission" date="2016-10" db="EMBL/GenBank/DDBJ databases">
        <title>Frankia sp. NRRL B-16386 Genome sequencing.</title>
        <authorList>
            <person name="Ghodhbane-Gtari F."/>
            <person name="Swanson E."/>
            <person name="Gueddou A."/>
            <person name="Hezbri K."/>
            <person name="Ktari K."/>
            <person name="Nouioui I."/>
            <person name="Morris K."/>
            <person name="Simpson S."/>
            <person name="Abebe-Akele F."/>
            <person name="Thomas K."/>
            <person name="Gtari M."/>
            <person name="Tisa L.S."/>
        </authorList>
    </citation>
    <scope>NUCLEOTIDE SEQUENCE [LARGE SCALE GENOMIC DNA]</scope>
    <source>
        <strain evidence="3">NRRL B-16386</strain>
    </source>
</reference>
<organism evidence="2 3">
    <name type="scientific">Pseudofrankia asymbiotica</name>
    <dbReference type="NCBI Taxonomy" id="1834516"/>
    <lineage>
        <taxon>Bacteria</taxon>
        <taxon>Bacillati</taxon>
        <taxon>Actinomycetota</taxon>
        <taxon>Actinomycetes</taxon>
        <taxon>Frankiales</taxon>
        <taxon>Frankiaceae</taxon>
        <taxon>Pseudofrankia</taxon>
    </lineage>
</organism>
<dbReference type="EMBL" id="MOMC01000024">
    <property type="protein sequence ID" value="ONH30615.1"/>
    <property type="molecule type" value="Genomic_DNA"/>
</dbReference>
<keyword evidence="3" id="KW-1185">Reference proteome</keyword>
<gene>
    <name evidence="2" type="ORF">BL253_12795</name>
</gene>
<dbReference type="Pfam" id="PF01370">
    <property type="entry name" value="Epimerase"/>
    <property type="match status" value="1"/>
</dbReference>
<dbReference type="AlphaFoldDB" id="A0A1V2IC04"/>
<evidence type="ECO:0000313" key="2">
    <source>
        <dbReference type="EMBL" id="ONH30615.1"/>
    </source>
</evidence>
<dbReference type="InterPro" id="IPR036291">
    <property type="entry name" value="NAD(P)-bd_dom_sf"/>
</dbReference>
<name>A0A1V2IC04_9ACTN</name>
<evidence type="ECO:0000313" key="3">
    <source>
        <dbReference type="Proteomes" id="UP000188929"/>
    </source>
</evidence>
<dbReference type="STRING" id="1834516.BL253_12795"/>
<dbReference type="Gene3D" id="3.40.50.720">
    <property type="entry name" value="NAD(P)-binding Rossmann-like Domain"/>
    <property type="match status" value="1"/>
</dbReference>